<gene>
    <name evidence="2" type="ORF">KUF71_018831</name>
</gene>
<evidence type="ECO:0000313" key="2">
    <source>
        <dbReference type="EMBL" id="KAK3908338.1"/>
    </source>
</evidence>
<dbReference type="Proteomes" id="UP001219518">
    <property type="component" value="Unassembled WGS sequence"/>
</dbReference>
<comment type="caution">
    <text evidence="2">The sequence shown here is derived from an EMBL/GenBank/DDBJ whole genome shotgun (WGS) entry which is preliminary data.</text>
</comment>
<reference evidence="2" key="2">
    <citation type="journal article" date="2023" name="BMC Genomics">
        <title>Pest status, molecular evolution, and epigenetic factors derived from the genome assembly of Frankliniella fusca, a thysanopteran phytovirus vector.</title>
        <authorList>
            <person name="Catto M.A."/>
            <person name="Labadie P.E."/>
            <person name="Jacobson A.L."/>
            <person name="Kennedy G.G."/>
            <person name="Srinivasan R."/>
            <person name="Hunt B.G."/>
        </authorList>
    </citation>
    <scope>NUCLEOTIDE SEQUENCE</scope>
    <source>
        <strain evidence="2">PL_HMW_Pooled</strain>
    </source>
</reference>
<feature type="compositionally biased region" description="Basic and acidic residues" evidence="1">
    <location>
        <begin position="122"/>
        <end position="133"/>
    </location>
</feature>
<feature type="compositionally biased region" description="Low complexity" evidence="1">
    <location>
        <begin position="142"/>
        <end position="160"/>
    </location>
</feature>
<reference evidence="2" key="1">
    <citation type="submission" date="2021-07" db="EMBL/GenBank/DDBJ databases">
        <authorList>
            <person name="Catto M.A."/>
            <person name="Jacobson A."/>
            <person name="Kennedy G."/>
            <person name="Labadie P."/>
            <person name="Hunt B.G."/>
            <person name="Srinivasan R."/>
        </authorList>
    </citation>
    <scope>NUCLEOTIDE SEQUENCE</scope>
    <source>
        <strain evidence="2">PL_HMW_Pooled</strain>
        <tissue evidence="2">Head</tissue>
    </source>
</reference>
<accession>A0AAE1GT62</accession>
<feature type="region of interest" description="Disordered" evidence="1">
    <location>
        <begin position="408"/>
        <end position="654"/>
    </location>
</feature>
<dbReference type="AlphaFoldDB" id="A0AAE1GT62"/>
<feature type="compositionally biased region" description="Low complexity" evidence="1">
    <location>
        <begin position="523"/>
        <end position="543"/>
    </location>
</feature>
<feature type="compositionally biased region" description="Low complexity" evidence="1">
    <location>
        <begin position="485"/>
        <end position="501"/>
    </location>
</feature>
<sequence length="654" mass="64907">MFLIFFTDFVERFGPGCAVPQVHPHCLLCPPRGLLTKQIGAPLHELYPVDCAQYPAPRRRASLLAARERPPGATGPERAVKTGVRVRGAMQPTAEHIQELSGRVTPTGPGGFRSPAVSRPQSADREKDGERQRGGRPPPPAEARAGSPPGEAGVEGAAEGPPGGQEEDAAAAGEVPADEQTLSTLAVEEPEEAVKAGSRTSLRRSRSPSHLSDRGSPRRQRSADRSGAGEAGDTEDAGGRRSPRAGAGAGLYVGTDPCAVSATYRSSGASEQPKPPGADPCAVSDTYRPSDAVERGSAALGADVYMGKDPCAVSDTYRPSEVGAVEGEAGTAGGVGVGVGVYTGTDPCAVSATYRSSAGSAYPAGLTVPGTVAPLGEGIPEGVSEDVPTAVQEGVPEDVHVEVPESIADGEARAVPVTPPQANTASAPGAAVDTAAPESEPKRTSVAGVLASDPSAVPPARRLPDAAQPAGGGPLVQDPGPPADAPQESAAAAAAPPADASPWPPGISGQGSPACRSSGNIQAPGAPGTAGPAAPPTTRATGAKTMSAPPSSMSLSRGPGAGVGARGPPVVPGEDQHHPTAASLEAAGAEGATGAAGAWAVGLSGAGSPACRSSSSLVAERRSAPRVLQQSDAGGGRRLSAKPEDPAEGPAEAQ</sequence>
<proteinExistence type="predicted"/>
<name>A0AAE1GT62_9NEOP</name>
<protein>
    <submittedName>
        <fullName evidence="2">Kinesin-like protein KIN-12F</fullName>
    </submittedName>
</protein>
<evidence type="ECO:0000313" key="3">
    <source>
        <dbReference type="Proteomes" id="UP001219518"/>
    </source>
</evidence>
<organism evidence="2 3">
    <name type="scientific">Frankliniella fusca</name>
    <dbReference type="NCBI Taxonomy" id="407009"/>
    <lineage>
        <taxon>Eukaryota</taxon>
        <taxon>Metazoa</taxon>
        <taxon>Ecdysozoa</taxon>
        <taxon>Arthropoda</taxon>
        <taxon>Hexapoda</taxon>
        <taxon>Insecta</taxon>
        <taxon>Pterygota</taxon>
        <taxon>Neoptera</taxon>
        <taxon>Paraneoptera</taxon>
        <taxon>Thysanoptera</taxon>
        <taxon>Terebrantia</taxon>
        <taxon>Thripoidea</taxon>
        <taxon>Thripidae</taxon>
        <taxon>Frankliniella</taxon>
    </lineage>
</organism>
<dbReference type="EMBL" id="JAHWGI010000055">
    <property type="protein sequence ID" value="KAK3908338.1"/>
    <property type="molecule type" value="Genomic_DNA"/>
</dbReference>
<evidence type="ECO:0000256" key="1">
    <source>
        <dbReference type="SAM" id="MobiDB-lite"/>
    </source>
</evidence>
<feature type="compositionally biased region" description="Basic and acidic residues" evidence="1">
    <location>
        <begin position="211"/>
        <end position="224"/>
    </location>
</feature>
<feature type="region of interest" description="Disordered" evidence="1">
    <location>
        <begin position="98"/>
        <end position="292"/>
    </location>
</feature>
<feature type="compositionally biased region" description="Low complexity" evidence="1">
    <location>
        <begin position="581"/>
        <end position="602"/>
    </location>
</feature>
<keyword evidence="3" id="KW-1185">Reference proteome</keyword>